<dbReference type="InterPro" id="IPR051260">
    <property type="entry name" value="Diverse_substr_monoxygenases"/>
</dbReference>
<dbReference type="PIRSF" id="PIRSF000337">
    <property type="entry name" value="NTA_MOA"/>
    <property type="match status" value="1"/>
</dbReference>
<sequence length="447" mass="50240">MDTVSHIQHGLWRHPSARQDEFNCLQHWIDLVHTLERGRIDLLFFADVLGLYGPARGDFTVNAREGLQFPNGDPSVLVAALLSQTHDLGFAITSSVLQTYPFEFARRMATLDHLSGGRVGWNIVTSAQESAARNFGLDHLLEHDERYRQAEEYAEVCYKLWEGSWDDGAVVDDCHPEDISKAVYADASRIHRIDHEGRWYRVQGPAMQSPSPQRTPVLFQAGSSPVGRDFAARHAEGQFILASTPEKTQALIEDTRRRVVAAGRDPHNLVFILGQSFIVGSTEAEARHKEREIDDYLSDDGFLLHSNLGFDPTTGEPLDPDTPLSELHTNTNVSHLRWLRELAGDTDPTVRDLARLSARLRGRIVGTPDQIADQLEAWRARGVGGINIMNWTIPGSYEEFVDHIVPTLQERGLAQREYRPGTLRRKLTGRDLLPDTHPAARWRGAFA</sequence>
<feature type="binding site" evidence="6">
    <location>
        <position position="47"/>
    </location>
    <ligand>
        <name>FMN</name>
        <dbReference type="ChEBI" id="CHEBI:58210"/>
    </ligand>
</feature>
<dbReference type="AlphaFoldDB" id="A0A7C8FY98"/>
<evidence type="ECO:0000256" key="1">
    <source>
        <dbReference type="ARBA" id="ARBA00022630"/>
    </source>
</evidence>
<feature type="binding site" evidence="6">
    <location>
        <position position="143"/>
    </location>
    <ligand>
        <name>FMN</name>
        <dbReference type="ChEBI" id="CHEBI:58210"/>
    </ligand>
</feature>
<evidence type="ECO:0000256" key="2">
    <source>
        <dbReference type="ARBA" id="ARBA00022643"/>
    </source>
</evidence>
<evidence type="ECO:0000313" key="8">
    <source>
        <dbReference type="EMBL" id="KAB1633860.1"/>
    </source>
</evidence>
<keyword evidence="4" id="KW-0503">Monooxygenase</keyword>
<protein>
    <submittedName>
        <fullName evidence="8">LLM class flavin-dependent oxidoreductase</fullName>
    </submittedName>
</protein>
<dbReference type="Gene3D" id="3.20.20.30">
    <property type="entry name" value="Luciferase-like domain"/>
    <property type="match status" value="1"/>
</dbReference>
<dbReference type="PANTHER" id="PTHR30011">
    <property type="entry name" value="ALKANESULFONATE MONOOXYGENASE-RELATED"/>
    <property type="match status" value="1"/>
</dbReference>
<reference evidence="8 9" key="1">
    <citation type="submission" date="2019-09" db="EMBL/GenBank/DDBJ databases">
        <title>Phylogeny of genus Pseudoclavibacter and closely related genus.</title>
        <authorList>
            <person name="Li Y."/>
        </authorList>
    </citation>
    <scope>NUCLEOTIDE SEQUENCE [LARGE SCALE GENOMIC DNA]</scope>
    <source>
        <strain evidence="8 9">JCM 16921</strain>
    </source>
</reference>
<dbReference type="Pfam" id="PF00296">
    <property type="entry name" value="Bac_luciferase"/>
    <property type="match status" value="1"/>
</dbReference>
<name>A0A7C8FY98_9MICO</name>
<feature type="binding site" evidence="6">
    <location>
        <position position="93"/>
    </location>
    <ligand>
        <name>FMN</name>
        <dbReference type="ChEBI" id="CHEBI:58210"/>
    </ligand>
</feature>
<gene>
    <name evidence="8" type="ORF">F8O02_02445</name>
</gene>
<dbReference type="EMBL" id="WBKA01000001">
    <property type="protein sequence ID" value="KAB1633860.1"/>
    <property type="molecule type" value="Genomic_DNA"/>
</dbReference>
<evidence type="ECO:0000256" key="6">
    <source>
        <dbReference type="PIRSR" id="PIRSR000337-1"/>
    </source>
</evidence>
<dbReference type="GO" id="GO:0004497">
    <property type="term" value="F:monooxygenase activity"/>
    <property type="evidence" value="ECO:0007669"/>
    <property type="project" value="UniProtKB-KW"/>
</dbReference>
<evidence type="ECO:0000256" key="4">
    <source>
        <dbReference type="ARBA" id="ARBA00023033"/>
    </source>
</evidence>
<feature type="domain" description="Luciferase-like" evidence="7">
    <location>
        <begin position="24"/>
        <end position="383"/>
    </location>
</feature>
<proteinExistence type="inferred from homology"/>
<dbReference type="InterPro" id="IPR016215">
    <property type="entry name" value="NTA_MOA"/>
</dbReference>
<dbReference type="InterPro" id="IPR036661">
    <property type="entry name" value="Luciferase-like_sf"/>
</dbReference>
<dbReference type="PANTHER" id="PTHR30011:SF16">
    <property type="entry name" value="C2H2 FINGER DOMAIN TRANSCRIPTION FACTOR (EUROFUNG)-RELATED"/>
    <property type="match status" value="1"/>
</dbReference>
<organism evidence="8 9">
    <name type="scientific">Pseudoclavibacter caeni</name>
    <dbReference type="NCBI Taxonomy" id="908846"/>
    <lineage>
        <taxon>Bacteria</taxon>
        <taxon>Bacillati</taxon>
        <taxon>Actinomycetota</taxon>
        <taxon>Actinomycetes</taxon>
        <taxon>Micrococcales</taxon>
        <taxon>Microbacteriaceae</taxon>
        <taxon>Pseudoclavibacter</taxon>
    </lineage>
</organism>
<feature type="binding site" evidence="6">
    <location>
        <position position="147"/>
    </location>
    <ligand>
        <name>FMN</name>
        <dbReference type="ChEBI" id="CHEBI:58210"/>
    </ligand>
</feature>
<dbReference type="GO" id="GO:0016705">
    <property type="term" value="F:oxidoreductase activity, acting on paired donors, with incorporation or reduction of molecular oxygen"/>
    <property type="evidence" value="ECO:0007669"/>
    <property type="project" value="InterPro"/>
</dbReference>
<feature type="binding site" evidence="6">
    <location>
        <position position="224"/>
    </location>
    <ligand>
        <name>FMN</name>
        <dbReference type="ChEBI" id="CHEBI:58210"/>
    </ligand>
</feature>
<evidence type="ECO:0000313" key="9">
    <source>
        <dbReference type="Proteomes" id="UP000481339"/>
    </source>
</evidence>
<dbReference type="NCBIfam" id="TIGR03860">
    <property type="entry name" value="FMN_nitrolo"/>
    <property type="match status" value="1"/>
</dbReference>
<keyword evidence="2 6" id="KW-0288">FMN</keyword>
<dbReference type="OrthoDB" id="3265338at2"/>
<evidence type="ECO:0000259" key="7">
    <source>
        <dbReference type="Pfam" id="PF00296"/>
    </source>
</evidence>
<dbReference type="Proteomes" id="UP000481339">
    <property type="component" value="Unassembled WGS sequence"/>
</dbReference>
<evidence type="ECO:0000256" key="5">
    <source>
        <dbReference type="ARBA" id="ARBA00033748"/>
    </source>
</evidence>
<evidence type="ECO:0000256" key="3">
    <source>
        <dbReference type="ARBA" id="ARBA00023002"/>
    </source>
</evidence>
<feature type="binding site" evidence="6">
    <location>
        <position position="223"/>
    </location>
    <ligand>
        <name>FMN</name>
        <dbReference type="ChEBI" id="CHEBI:58210"/>
    </ligand>
</feature>
<dbReference type="SUPFAM" id="SSF51679">
    <property type="entry name" value="Bacterial luciferase-like"/>
    <property type="match status" value="1"/>
</dbReference>
<keyword evidence="9" id="KW-1185">Reference proteome</keyword>
<keyword evidence="1 6" id="KW-0285">Flavoprotein</keyword>
<dbReference type="InterPro" id="IPR011251">
    <property type="entry name" value="Luciferase-like_dom"/>
</dbReference>
<comment type="similarity">
    <text evidence="5">Belongs to the NtaA/SnaA/DszA monooxygenase family.</text>
</comment>
<accession>A0A7C8FY98</accession>
<comment type="caution">
    <text evidence="8">The sequence shown here is derived from an EMBL/GenBank/DDBJ whole genome shotgun (WGS) entry which is preliminary data.</text>
</comment>
<keyword evidence="3" id="KW-0560">Oxidoreductase</keyword>